<dbReference type="PANTHER" id="PTHR44154:SF1">
    <property type="entry name" value="QUINONE OXIDOREDUCTASE"/>
    <property type="match status" value="1"/>
</dbReference>
<dbReference type="EMBL" id="JAAFYZ010000107">
    <property type="protein sequence ID" value="MBS2550578.1"/>
    <property type="molecule type" value="Genomic_DNA"/>
</dbReference>
<dbReference type="Pfam" id="PF00107">
    <property type="entry name" value="ADH_zinc_N"/>
    <property type="match status" value="1"/>
</dbReference>
<feature type="domain" description="Enoyl reductase (ER)" evidence="7">
    <location>
        <begin position="43"/>
        <end position="402"/>
    </location>
</feature>
<dbReference type="InterPro" id="IPR011032">
    <property type="entry name" value="GroES-like_sf"/>
</dbReference>
<keyword evidence="6" id="KW-0007">Acetylation</keyword>
<keyword evidence="3" id="KW-0963">Cytoplasm</keyword>
<reference evidence="8 9" key="1">
    <citation type="submission" date="2020-02" db="EMBL/GenBank/DDBJ databases">
        <title>Acidophilic actinobacteria isolated from forest soil.</title>
        <authorList>
            <person name="Golinska P."/>
        </authorList>
    </citation>
    <scope>NUCLEOTIDE SEQUENCE [LARGE SCALE GENOMIC DNA]</scope>
    <source>
        <strain evidence="8 9">NL8</strain>
    </source>
</reference>
<evidence type="ECO:0000313" key="9">
    <source>
        <dbReference type="Proteomes" id="UP000730482"/>
    </source>
</evidence>
<dbReference type="InterPro" id="IPR002364">
    <property type="entry name" value="Quin_OxRdtase/zeta-crystal_CS"/>
</dbReference>
<dbReference type="PROSITE" id="PS01162">
    <property type="entry name" value="QOR_ZETA_CRYSTAL"/>
    <property type="match status" value="1"/>
</dbReference>
<dbReference type="PANTHER" id="PTHR44154">
    <property type="entry name" value="QUINONE OXIDOREDUCTASE"/>
    <property type="match status" value="1"/>
</dbReference>
<evidence type="ECO:0000256" key="3">
    <source>
        <dbReference type="ARBA" id="ARBA00022490"/>
    </source>
</evidence>
<evidence type="ECO:0000256" key="2">
    <source>
        <dbReference type="ARBA" id="ARBA00011881"/>
    </source>
</evidence>
<evidence type="ECO:0000313" key="8">
    <source>
        <dbReference type="EMBL" id="MBS2550578.1"/>
    </source>
</evidence>
<dbReference type="SUPFAM" id="SSF51735">
    <property type="entry name" value="NAD(P)-binding Rossmann-fold domains"/>
    <property type="match status" value="1"/>
</dbReference>
<dbReference type="GO" id="GO:0016491">
    <property type="term" value="F:oxidoreductase activity"/>
    <property type="evidence" value="ECO:0007669"/>
    <property type="project" value="UniProtKB-KW"/>
</dbReference>
<comment type="subunit">
    <text evidence="2">Homotetramer.</text>
</comment>
<comment type="subcellular location">
    <subcellularLocation>
        <location evidence="1">Cytoplasm</location>
    </subcellularLocation>
</comment>
<evidence type="ECO:0000256" key="4">
    <source>
        <dbReference type="ARBA" id="ARBA00022857"/>
    </source>
</evidence>
<protein>
    <submittedName>
        <fullName evidence="8">Crotonyl-CoA carboxylase/reductase</fullName>
        <ecNumber evidence="8">1.3.1.85</ecNumber>
    </submittedName>
</protein>
<gene>
    <name evidence="8" type="primary">ccrA</name>
    <name evidence="8" type="ORF">KGQ19_27270</name>
</gene>
<dbReference type="InterPro" id="IPR036291">
    <property type="entry name" value="NAD(P)-bd_dom_sf"/>
</dbReference>
<keyword evidence="4" id="KW-0521">NADP</keyword>
<dbReference type="InterPro" id="IPR013154">
    <property type="entry name" value="ADH-like_N"/>
</dbReference>
<dbReference type="InterPro" id="IPR010085">
    <property type="entry name" value="Crot_CoA_red"/>
</dbReference>
<dbReference type="Gene3D" id="3.90.180.10">
    <property type="entry name" value="Medium-chain alcohol dehydrogenases, catalytic domain"/>
    <property type="match status" value="2"/>
</dbReference>
<name>A0ABS5KX00_9ACTN</name>
<dbReference type="Pfam" id="PF08240">
    <property type="entry name" value="ADH_N"/>
    <property type="match status" value="1"/>
</dbReference>
<dbReference type="EC" id="1.3.1.85" evidence="8"/>
<dbReference type="InterPro" id="IPR020843">
    <property type="entry name" value="ER"/>
</dbReference>
<keyword evidence="5" id="KW-0694">RNA-binding</keyword>
<dbReference type="InterPro" id="IPR013149">
    <property type="entry name" value="ADH-like_C"/>
</dbReference>
<dbReference type="NCBIfam" id="TIGR01751">
    <property type="entry name" value="crot-CoA-red"/>
    <property type="match status" value="1"/>
</dbReference>
<evidence type="ECO:0000259" key="7">
    <source>
        <dbReference type="SMART" id="SM00829"/>
    </source>
</evidence>
<dbReference type="SUPFAM" id="SSF50129">
    <property type="entry name" value="GroES-like"/>
    <property type="match status" value="1"/>
</dbReference>
<organism evidence="8 9">
    <name type="scientific">Catenulispora pinistramenti</name>
    <dbReference type="NCBI Taxonomy" id="2705254"/>
    <lineage>
        <taxon>Bacteria</taxon>
        <taxon>Bacillati</taxon>
        <taxon>Actinomycetota</taxon>
        <taxon>Actinomycetes</taxon>
        <taxon>Catenulisporales</taxon>
        <taxon>Catenulisporaceae</taxon>
        <taxon>Catenulispora</taxon>
    </lineage>
</organism>
<dbReference type="Proteomes" id="UP000730482">
    <property type="component" value="Unassembled WGS sequence"/>
</dbReference>
<evidence type="ECO:0000256" key="6">
    <source>
        <dbReference type="ARBA" id="ARBA00022990"/>
    </source>
</evidence>
<dbReference type="InterPro" id="IPR051603">
    <property type="entry name" value="Zinc-ADH_QOR/CCCR"/>
</dbReference>
<sequence>MDALLEGAKPDQIAELPLPDSCTAACLHREDEGLFSAHEAEPDITRSIHIEQVPVPTLAPDEVLVAVFASAINYNTVWSAMFRPASTFSFLDHQARTSDWAARHATDRQVIGSDAAGVIVRKGDSVRHWELGDKVVVSAVYTDEQQPEAHWDGMLASNQLAWGFETNFGGLAHYAVVKSTALLPKAPHLSWEEAAANTLCGMTAYRMLVSSRGAAMKQGDIVLIWGASGGLGGYAVQLVKNGGGIAVGVVGSEAKRDLATRLGCDAVINRQELEGGFAGVAAWRELGRQIRGHVGEDPHIVFEHTGQDTFGASVYVARRGGTIITCGSSTGYEHTFDNRFLWMKIKRIIGSHGANYQEASEFNRLVAMGHIVPTLSTVYPLAEAADAARSVQLNQHTGKVGVLCMAPEEQLGIEDRALRDQIGEERLRLFRDFSGS</sequence>
<proteinExistence type="predicted"/>
<keyword evidence="8" id="KW-0560">Oxidoreductase</keyword>
<dbReference type="SMART" id="SM00829">
    <property type="entry name" value="PKS_ER"/>
    <property type="match status" value="1"/>
</dbReference>
<accession>A0ABS5KX00</accession>
<comment type="caution">
    <text evidence="8">The sequence shown here is derived from an EMBL/GenBank/DDBJ whole genome shotgun (WGS) entry which is preliminary data.</text>
</comment>
<evidence type="ECO:0000256" key="1">
    <source>
        <dbReference type="ARBA" id="ARBA00004496"/>
    </source>
</evidence>
<keyword evidence="9" id="KW-1185">Reference proteome</keyword>
<evidence type="ECO:0000256" key="5">
    <source>
        <dbReference type="ARBA" id="ARBA00022884"/>
    </source>
</evidence>